<comment type="caution">
    <text evidence="2">The sequence shown here is derived from an EMBL/GenBank/DDBJ whole genome shotgun (WGS) entry which is preliminary data.</text>
</comment>
<dbReference type="OrthoDB" id="9762420at2"/>
<feature type="non-terminal residue" evidence="2">
    <location>
        <position position="1"/>
    </location>
</feature>
<dbReference type="RefSeq" id="WP_136006893.1">
    <property type="nucleotide sequence ID" value="NZ_SRYW01000022.1"/>
</dbReference>
<evidence type="ECO:0000313" key="2">
    <source>
        <dbReference type="EMBL" id="TGY31837.1"/>
    </source>
</evidence>
<dbReference type="InterPro" id="IPR018769">
    <property type="entry name" value="VgrG2_DUF2345"/>
</dbReference>
<accession>A0A4S2CSJ5</accession>
<proteinExistence type="predicted"/>
<gene>
    <name evidence="2" type="ORF">E5352_17865</name>
</gene>
<dbReference type="AlphaFoldDB" id="A0A4S2CSJ5"/>
<sequence>ITVTATDDRIDILAQQKVVLQAGNSAITLEGGNITFSCPGTFTVKAGQHPFMGGESGEAGIESLPQGLVQLKGRAPFSV</sequence>
<dbReference type="Proteomes" id="UP000306631">
    <property type="component" value="Unassembled WGS sequence"/>
</dbReference>
<organism evidence="2 3">
    <name type="scientific">Stenotrophomonas maltophilia</name>
    <name type="common">Pseudomonas maltophilia</name>
    <name type="synonym">Xanthomonas maltophilia</name>
    <dbReference type="NCBI Taxonomy" id="40324"/>
    <lineage>
        <taxon>Bacteria</taxon>
        <taxon>Pseudomonadati</taxon>
        <taxon>Pseudomonadota</taxon>
        <taxon>Gammaproteobacteria</taxon>
        <taxon>Lysobacterales</taxon>
        <taxon>Lysobacteraceae</taxon>
        <taxon>Stenotrophomonas</taxon>
        <taxon>Stenotrophomonas maltophilia group</taxon>
    </lineage>
</organism>
<feature type="domain" description="DUF2345" evidence="1">
    <location>
        <begin position="1"/>
        <end position="54"/>
    </location>
</feature>
<evidence type="ECO:0000313" key="3">
    <source>
        <dbReference type="Proteomes" id="UP000306631"/>
    </source>
</evidence>
<evidence type="ECO:0000259" key="1">
    <source>
        <dbReference type="Pfam" id="PF10106"/>
    </source>
</evidence>
<reference evidence="2 3" key="1">
    <citation type="submission" date="2019-04" db="EMBL/GenBank/DDBJ databases">
        <title>Microbes associate with the intestines of laboratory mice.</title>
        <authorList>
            <person name="Navarre W."/>
            <person name="Wong E."/>
            <person name="Huang K."/>
            <person name="Tropini C."/>
            <person name="Ng K."/>
            <person name="Yu B."/>
        </authorList>
    </citation>
    <scope>NUCLEOTIDE SEQUENCE [LARGE SCALE GENOMIC DNA]</scope>
    <source>
        <strain evidence="2 3">NM62_B4-13</strain>
    </source>
</reference>
<protein>
    <submittedName>
        <fullName evidence="2">DUF2345 domain-containing protein</fullName>
    </submittedName>
</protein>
<name>A0A4S2CSJ5_STEMA</name>
<dbReference type="EMBL" id="SRYW01000022">
    <property type="protein sequence ID" value="TGY31837.1"/>
    <property type="molecule type" value="Genomic_DNA"/>
</dbReference>
<dbReference type="Pfam" id="PF10106">
    <property type="entry name" value="DUF2345"/>
    <property type="match status" value="1"/>
</dbReference>